<proteinExistence type="predicted"/>
<reference evidence="1" key="2">
    <citation type="journal article" date="2015" name="Data Brief">
        <title>Shoot transcriptome of the giant reed, Arundo donax.</title>
        <authorList>
            <person name="Barrero R.A."/>
            <person name="Guerrero F.D."/>
            <person name="Moolhuijzen P."/>
            <person name="Goolsby J.A."/>
            <person name="Tidwell J."/>
            <person name="Bellgard S.E."/>
            <person name="Bellgard M.I."/>
        </authorList>
    </citation>
    <scope>NUCLEOTIDE SEQUENCE</scope>
    <source>
        <tissue evidence="1">Shoot tissue taken approximately 20 cm above the soil surface</tissue>
    </source>
</reference>
<dbReference type="EMBL" id="GBRH01247392">
    <property type="protein sequence ID" value="JAD50503.1"/>
    <property type="molecule type" value="Transcribed_RNA"/>
</dbReference>
<accession>A0A0A9AKW6</accession>
<sequence length="39" mass="4415">MSYFMLSGCTQYCFINHTSNKDIVLLTSRGNPTNAKTWA</sequence>
<reference evidence="1" key="1">
    <citation type="submission" date="2014-09" db="EMBL/GenBank/DDBJ databases">
        <authorList>
            <person name="Magalhaes I.L.F."/>
            <person name="Oliveira U."/>
            <person name="Santos F.R."/>
            <person name="Vidigal T.H.D.A."/>
            <person name="Brescovit A.D."/>
            <person name="Santos A.J."/>
        </authorList>
    </citation>
    <scope>NUCLEOTIDE SEQUENCE</scope>
    <source>
        <tissue evidence="1">Shoot tissue taken approximately 20 cm above the soil surface</tissue>
    </source>
</reference>
<organism evidence="1">
    <name type="scientific">Arundo donax</name>
    <name type="common">Giant reed</name>
    <name type="synonym">Donax arundinaceus</name>
    <dbReference type="NCBI Taxonomy" id="35708"/>
    <lineage>
        <taxon>Eukaryota</taxon>
        <taxon>Viridiplantae</taxon>
        <taxon>Streptophyta</taxon>
        <taxon>Embryophyta</taxon>
        <taxon>Tracheophyta</taxon>
        <taxon>Spermatophyta</taxon>
        <taxon>Magnoliopsida</taxon>
        <taxon>Liliopsida</taxon>
        <taxon>Poales</taxon>
        <taxon>Poaceae</taxon>
        <taxon>PACMAD clade</taxon>
        <taxon>Arundinoideae</taxon>
        <taxon>Arundineae</taxon>
        <taxon>Arundo</taxon>
    </lineage>
</organism>
<evidence type="ECO:0000313" key="1">
    <source>
        <dbReference type="EMBL" id="JAD50503.1"/>
    </source>
</evidence>
<name>A0A0A9AKW6_ARUDO</name>
<protein>
    <submittedName>
        <fullName evidence="1">Uncharacterized protein</fullName>
    </submittedName>
</protein>
<dbReference type="AlphaFoldDB" id="A0A0A9AKW6"/>